<feature type="compositionally biased region" description="Basic and acidic residues" evidence="1">
    <location>
        <begin position="1"/>
        <end position="12"/>
    </location>
</feature>
<protein>
    <submittedName>
        <fullName evidence="4">Nicotinamide-nucleotide amidase</fullName>
    </submittedName>
</protein>
<evidence type="ECO:0000313" key="3">
    <source>
        <dbReference type="EMBL" id="VFJ92189.1"/>
    </source>
</evidence>
<evidence type="ECO:0000313" key="4">
    <source>
        <dbReference type="EMBL" id="VFJ93146.1"/>
    </source>
</evidence>
<evidence type="ECO:0000259" key="2">
    <source>
        <dbReference type="Pfam" id="PF02464"/>
    </source>
</evidence>
<dbReference type="EMBL" id="CAADFI010000039">
    <property type="protein sequence ID" value="VFJ93146.1"/>
    <property type="molecule type" value="Genomic_DNA"/>
</dbReference>
<dbReference type="NCBIfam" id="TIGR00199">
    <property type="entry name" value="PncC_domain"/>
    <property type="match status" value="1"/>
</dbReference>
<feature type="compositionally biased region" description="Basic and acidic residues" evidence="1">
    <location>
        <begin position="42"/>
        <end position="58"/>
    </location>
</feature>
<feature type="domain" description="CinA C-terminal" evidence="2">
    <location>
        <begin position="63"/>
        <end position="226"/>
    </location>
</feature>
<proteinExistence type="predicted"/>
<dbReference type="EMBL" id="CAADFG010000040">
    <property type="protein sequence ID" value="VFJ92189.1"/>
    <property type="molecule type" value="Genomic_DNA"/>
</dbReference>
<name>A0A450UKR5_9GAMM</name>
<dbReference type="InterPro" id="IPR036653">
    <property type="entry name" value="CinA-like_C"/>
</dbReference>
<evidence type="ECO:0000256" key="1">
    <source>
        <dbReference type="SAM" id="MobiDB-lite"/>
    </source>
</evidence>
<dbReference type="EMBL" id="CAADFJ010000038">
    <property type="protein sequence ID" value="VFK00004.1"/>
    <property type="molecule type" value="Genomic_DNA"/>
</dbReference>
<dbReference type="AlphaFoldDB" id="A0A450UKR5"/>
<organism evidence="4">
    <name type="scientific">Candidatus Kentrum eta</name>
    <dbReference type="NCBI Taxonomy" id="2126337"/>
    <lineage>
        <taxon>Bacteria</taxon>
        <taxon>Pseudomonadati</taxon>
        <taxon>Pseudomonadota</taxon>
        <taxon>Gammaproteobacteria</taxon>
        <taxon>Candidatus Kentrum</taxon>
    </lineage>
</organism>
<sequence length="229" mass="23761">MGRSDPNDDRSDPIGVGSNSDHNGSGPIRSELLADFRLSQPKSDDSDRPLDKRRCDGMEDPRTLAARVGERLARRGFLLATAESCTGGGIAEAITAVAGSSGWFDRGFVTYSNLSKQEMLGVSPTTLAAHGAVSEPIAREMAMGALTHSAAQVGVAVTGIAGPGGGSAEKPVGTVCFAWIMTTGGMEDAGLGELVVCASTRYFTGEREGIRRQAVATALAGVEEMLRGE</sequence>
<feature type="region of interest" description="Disordered" evidence="1">
    <location>
        <begin position="1"/>
        <end position="58"/>
    </location>
</feature>
<gene>
    <name evidence="3" type="ORF">BECKH772A_GA0070896_1004012</name>
    <name evidence="4" type="ORF">BECKH772B_GA0070898_1003912</name>
    <name evidence="5" type="ORF">BECKH772C_GA0070978_1003812</name>
</gene>
<accession>A0A450UKR5</accession>
<evidence type="ECO:0000313" key="5">
    <source>
        <dbReference type="EMBL" id="VFK00004.1"/>
    </source>
</evidence>
<reference evidence="4" key="1">
    <citation type="submission" date="2019-02" db="EMBL/GenBank/DDBJ databases">
        <authorList>
            <person name="Gruber-Vodicka R. H."/>
            <person name="Seah K. B. B."/>
        </authorList>
    </citation>
    <scope>NUCLEOTIDE SEQUENCE</scope>
    <source>
        <strain evidence="5">BECK_SA2B12</strain>
        <strain evidence="3">BECK_SA2B15</strain>
        <strain evidence="4">BECK_SA2B20</strain>
    </source>
</reference>
<dbReference type="SUPFAM" id="SSF142433">
    <property type="entry name" value="CinA-like"/>
    <property type="match status" value="1"/>
</dbReference>
<dbReference type="Pfam" id="PF02464">
    <property type="entry name" value="CinA"/>
    <property type="match status" value="1"/>
</dbReference>
<dbReference type="Gene3D" id="3.90.950.20">
    <property type="entry name" value="CinA-like"/>
    <property type="match status" value="1"/>
</dbReference>
<dbReference type="InterPro" id="IPR008136">
    <property type="entry name" value="CinA_C"/>
</dbReference>